<dbReference type="EMBL" id="VIGC01000013">
    <property type="protein sequence ID" value="TQE95535.1"/>
    <property type="molecule type" value="Genomic_DNA"/>
</dbReference>
<evidence type="ECO:0000313" key="2">
    <source>
        <dbReference type="EMBL" id="TQE95535.1"/>
    </source>
</evidence>
<dbReference type="Proteomes" id="UP000317371">
    <property type="component" value="Unassembled WGS sequence"/>
</dbReference>
<keyword evidence="1" id="KW-1133">Transmembrane helix</keyword>
<dbReference type="OrthoDB" id="167016at2"/>
<gene>
    <name evidence="2" type="ORF">FKZ61_11890</name>
</gene>
<feature type="transmembrane region" description="Helical" evidence="1">
    <location>
        <begin position="53"/>
        <end position="72"/>
    </location>
</feature>
<sequence length="259" mass="27717">MGFIIQYVATYAPWIYAICGLTALYQIYRIWLVRSERRQAVFSLEREKAVRDMYNIFAIALLLLFVMGVTYFTSTTLATAVDPLVSEALQPTPAFPFVPTPTNTPLPVTPTPTFTPTAAPAVVEGDAAVNAVETPPASQVDPPTPTPVPTPAIQAPACPDSRSVLLRPGNNEVVSGVINVIGTATHENFQYYKIEFAPGANADANFGYLAGGTTPVTSNVLASIDTASLGNGTWTLRLIVVDQTGNYPPPCQVTINVQN</sequence>
<proteinExistence type="predicted"/>
<name>A0A540VFK1_9CHLR</name>
<dbReference type="InParanoid" id="A0A540VFK1"/>
<keyword evidence="3" id="KW-1185">Reference proteome</keyword>
<dbReference type="RefSeq" id="WP_141610354.1">
    <property type="nucleotide sequence ID" value="NZ_VIGC02000013.1"/>
</dbReference>
<evidence type="ECO:0000313" key="3">
    <source>
        <dbReference type="Proteomes" id="UP000317371"/>
    </source>
</evidence>
<keyword evidence="1" id="KW-0812">Transmembrane</keyword>
<keyword evidence="1" id="KW-0472">Membrane</keyword>
<evidence type="ECO:0000256" key="1">
    <source>
        <dbReference type="SAM" id="Phobius"/>
    </source>
</evidence>
<comment type="caution">
    <text evidence="2">The sequence shown here is derived from an EMBL/GenBank/DDBJ whole genome shotgun (WGS) entry which is preliminary data.</text>
</comment>
<accession>A0A540VFK1</accession>
<reference evidence="2 3" key="1">
    <citation type="submission" date="2019-06" db="EMBL/GenBank/DDBJ databases">
        <title>Genome sequence of Litorilinea aerophila BAA-2444.</title>
        <authorList>
            <person name="Maclea K.S."/>
            <person name="Maurais E.G."/>
            <person name="Iannazzi L.C."/>
        </authorList>
    </citation>
    <scope>NUCLEOTIDE SEQUENCE [LARGE SCALE GENOMIC DNA]</scope>
    <source>
        <strain evidence="2 3">ATCC BAA-2444</strain>
    </source>
</reference>
<organism evidence="2 3">
    <name type="scientific">Litorilinea aerophila</name>
    <dbReference type="NCBI Taxonomy" id="1204385"/>
    <lineage>
        <taxon>Bacteria</taxon>
        <taxon>Bacillati</taxon>
        <taxon>Chloroflexota</taxon>
        <taxon>Caldilineae</taxon>
        <taxon>Caldilineales</taxon>
        <taxon>Caldilineaceae</taxon>
        <taxon>Litorilinea</taxon>
    </lineage>
</organism>
<protein>
    <submittedName>
        <fullName evidence="2">DUF2975 domain-containing protein</fullName>
    </submittedName>
</protein>
<dbReference type="AlphaFoldDB" id="A0A540VFK1"/>
<feature type="transmembrane region" description="Helical" evidence="1">
    <location>
        <begin position="12"/>
        <end position="32"/>
    </location>
</feature>